<evidence type="ECO:0000313" key="9">
    <source>
        <dbReference type="Ensembl" id="ENSLACP00000004225.1"/>
    </source>
</evidence>
<dbReference type="PROSITE" id="PS50132">
    <property type="entry name" value="RGS"/>
    <property type="match status" value="1"/>
</dbReference>
<keyword evidence="5" id="KW-0175">Coiled coil</keyword>
<evidence type="ECO:0000256" key="5">
    <source>
        <dbReference type="SAM" id="Coils"/>
    </source>
</evidence>
<dbReference type="Gene3D" id="1.10.167.10">
    <property type="entry name" value="Regulator of G-protein Signalling 4, domain 2"/>
    <property type="match status" value="1"/>
</dbReference>
<dbReference type="GO" id="GO:0031625">
    <property type="term" value="F:ubiquitin protein ligase binding"/>
    <property type="evidence" value="ECO:0007669"/>
    <property type="project" value="TreeGrafter"/>
</dbReference>
<protein>
    <recommendedName>
        <fullName evidence="11">Axin-1</fullName>
    </recommendedName>
</protein>
<dbReference type="GO" id="GO:0060090">
    <property type="term" value="F:molecular adaptor activity"/>
    <property type="evidence" value="ECO:0007669"/>
    <property type="project" value="TreeGrafter"/>
</dbReference>
<dbReference type="Ensembl" id="ENSLACT00000004262.1">
    <property type="protein sequence ID" value="ENSLACP00000004225.1"/>
    <property type="gene ID" value="ENSLACG00000003759.1"/>
</dbReference>
<feature type="coiled-coil region" evidence="5">
    <location>
        <begin position="310"/>
        <end position="344"/>
    </location>
</feature>
<dbReference type="SMART" id="SM00315">
    <property type="entry name" value="RGS"/>
    <property type="match status" value="1"/>
</dbReference>
<feature type="compositionally biased region" description="Polar residues" evidence="6">
    <location>
        <begin position="384"/>
        <end position="393"/>
    </location>
</feature>
<dbReference type="GO" id="GO:0005737">
    <property type="term" value="C:cytoplasm"/>
    <property type="evidence" value="ECO:0007669"/>
    <property type="project" value="UniProtKB-SubCell"/>
</dbReference>
<dbReference type="AlphaFoldDB" id="H3A3K4"/>
<evidence type="ECO:0000259" key="7">
    <source>
        <dbReference type="PROSITE" id="PS50132"/>
    </source>
</evidence>
<comment type="subcellular location">
    <subcellularLocation>
        <location evidence="1">Cytoplasm</location>
    </subcellularLocation>
</comment>
<gene>
    <name evidence="9" type="primary">LOC102346005</name>
</gene>
<dbReference type="PROSITE" id="PS50841">
    <property type="entry name" value="DIX"/>
    <property type="match status" value="1"/>
</dbReference>
<dbReference type="SUPFAM" id="SSF54236">
    <property type="entry name" value="Ubiquitin-like"/>
    <property type="match status" value="1"/>
</dbReference>
<dbReference type="GO" id="GO:0019901">
    <property type="term" value="F:protein kinase binding"/>
    <property type="evidence" value="ECO:0007669"/>
    <property type="project" value="TreeGrafter"/>
</dbReference>
<dbReference type="InterPro" id="IPR043581">
    <property type="entry name" value="Axin-like"/>
</dbReference>
<dbReference type="PANTHER" id="PTHR46102">
    <property type="entry name" value="AXIN"/>
    <property type="match status" value="1"/>
</dbReference>
<dbReference type="Gene3D" id="2.40.240.130">
    <property type="match status" value="1"/>
</dbReference>
<dbReference type="PRINTS" id="PR01301">
    <property type="entry name" value="RGSPROTEIN"/>
</dbReference>
<dbReference type="Pfam" id="PF00615">
    <property type="entry name" value="RGS"/>
    <property type="match status" value="1"/>
</dbReference>
<evidence type="ECO:0008006" key="11">
    <source>
        <dbReference type="Google" id="ProtNLM"/>
    </source>
</evidence>
<dbReference type="Pfam" id="PF08833">
    <property type="entry name" value="Axin_b-cat_bind"/>
    <property type="match status" value="1"/>
</dbReference>
<accession>H3A3K4</accession>
<evidence type="ECO:0000313" key="10">
    <source>
        <dbReference type="Proteomes" id="UP000008672"/>
    </source>
</evidence>
<dbReference type="GO" id="GO:0048468">
    <property type="term" value="P:cell development"/>
    <property type="evidence" value="ECO:0007669"/>
    <property type="project" value="TreeGrafter"/>
</dbReference>
<dbReference type="STRING" id="7897.ENSLACP00000004225"/>
<feature type="domain" description="DIX" evidence="8">
    <location>
        <begin position="645"/>
        <end position="727"/>
    </location>
</feature>
<reference evidence="9" key="3">
    <citation type="submission" date="2025-09" db="UniProtKB">
        <authorList>
            <consortium name="Ensembl"/>
        </authorList>
    </citation>
    <scope>IDENTIFICATION</scope>
</reference>
<dbReference type="InterPro" id="IPR036305">
    <property type="entry name" value="RGS_sf"/>
</dbReference>
<keyword evidence="3 4" id="KW-0879">Wnt signaling pathway</keyword>
<reference evidence="9" key="2">
    <citation type="submission" date="2025-08" db="UniProtKB">
        <authorList>
            <consortium name="Ensembl"/>
        </authorList>
    </citation>
    <scope>IDENTIFICATION</scope>
</reference>
<dbReference type="SUPFAM" id="SSF48097">
    <property type="entry name" value="Regulator of G-protein signaling, RGS"/>
    <property type="match status" value="1"/>
</dbReference>
<dbReference type="Pfam" id="PF00778">
    <property type="entry name" value="DIX"/>
    <property type="match status" value="1"/>
</dbReference>
<reference evidence="10" key="1">
    <citation type="submission" date="2011-08" db="EMBL/GenBank/DDBJ databases">
        <title>The draft genome of Latimeria chalumnae.</title>
        <authorList>
            <person name="Di Palma F."/>
            <person name="Alfoldi J."/>
            <person name="Johnson J."/>
            <person name="Berlin A."/>
            <person name="Gnerre S."/>
            <person name="Jaffe D."/>
            <person name="MacCallum I."/>
            <person name="Young S."/>
            <person name="Walker B.J."/>
            <person name="Lander E."/>
            <person name="Lindblad-Toh K."/>
        </authorList>
    </citation>
    <scope>NUCLEOTIDE SEQUENCE [LARGE SCALE GENOMIC DNA]</scope>
    <source>
        <strain evidence="10">Wild caught</strain>
    </source>
</reference>
<evidence type="ECO:0000256" key="1">
    <source>
        <dbReference type="ARBA" id="ARBA00004496"/>
    </source>
</evidence>
<dbReference type="SMART" id="SM00021">
    <property type="entry name" value="DAX"/>
    <property type="match status" value="1"/>
</dbReference>
<dbReference type="HOGENOM" id="CLU_016422_0_0_1"/>
<dbReference type="PANTHER" id="PTHR46102:SF4">
    <property type="entry name" value="AXIN-RELATED PROTEIN"/>
    <property type="match status" value="1"/>
</dbReference>
<dbReference type="InterPro" id="IPR044926">
    <property type="entry name" value="RGS_subdomain_2"/>
</dbReference>
<evidence type="ECO:0000256" key="3">
    <source>
        <dbReference type="ARBA" id="ARBA00022687"/>
    </source>
</evidence>
<feature type="domain" description="RGS" evidence="7">
    <location>
        <begin position="26"/>
        <end position="145"/>
    </location>
</feature>
<dbReference type="InterPro" id="IPR038207">
    <property type="entry name" value="DIX_dom_sf"/>
</dbReference>
<organism evidence="9 10">
    <name type="scientific">Latimeria chalumnae</name>
    <name type="common">Coelacanth</name>
    <dbReference type="NCBI Taxonomy" id="7897"/>
    <lineage>
        <taxon>Eukaryota</taxon>
        <taxon>Metazoa</taxon>
        <taxon>Chordata</taxon>
        <taxon>Craniata</taxon>
        <taxon>Vertebrata</taxon>
        <taxon>Euteleostomi</taxon>
        <taxon>Coelacanthiformes</taxon>
        <taxon>Coelacanthidae</taxon>
        <taxon>Latimeria</taxon>
    </lineage>
</organism>
<dbReference type="EMBL" id="AFYH01247352">
    <property type="status" value="NOT_ANNOTATED_CDS"/>
    <property type="molecule type" value="Genomic_DNA"/>
</dbReference>
<dbReference type="EMBL" id="AFYH01247353">
    <property type="status" value="NOT_ANNOTATED_CDS"/>
    <property type="molecule type" value="Genomic_DNA"/>
</dbReference>
<sequence length="727" mass="82420">QRKDSELGEPEGCATPDRRLSRWSRSLHALLEDRDGEQLFRVYLEGEEVVDLLDFWFACSGFRQMSASDAKTPRVAKAIYRWYIQNSEAVSSRLKPATQAYIKDVLKQQQYDLELFDQAQLEIQRAMEGEAYPAFLKSQLCQEYTRVGMESPGRLIAHSPTWEGIKTELHLPTLAEEEEESGTVSRQCGKMRVMTDIIRGASVRNKHSRPITPHHRTFSRKVDSQVSLAPATSANDSEISSDALTDDTLSVAESSIDGCPPYWSDKKQVQREIHRSVSANGHIPLPFIPRMMRPPSEMIPMKPAEFAAKLITALERVKRQQQAEEELEEKLQCLKADEENVECETPAASREPALALPLASEDDPQSILDNHLSRVLKTPAARSPGTQSPSVQQKAKGHGAYLRGHATSVERSKCSEHAQMKLWPSETHTTRKLKSAYNNPQYNLLIMKVQCVIMKVKNQVCVCVCVCSSSSRKPDHVGHHWPKEEGPVMEFPPVADSEAERVQSIWQWVLDSAKLAKRYQKEGQSLRYSPTFLNIHPPPSVFSSGTEMKKSSHRPSFQPSHPYVQDTSMPPLAAPNTLVQLEEARRRLVEEKRMPKFHKARCVQSTLTRDRNRGQDTVTGPVVVPGRTLEEHKQAKKPNVEGYSAGGLVVAYYFCGERIPYMIRTKEQRLTLREFKELLSKKGIFKYYFKKASNEFECKAVFQEISKEDSILPLYGDKIICKVERIG</sequence>
<dbReference type="InterPro" id="IPR029071">
    <property type="entry name" value="Ubiquitin-like_domsf"/>
</dbReference>
<keyword evidence="2" id="KW-0963">Cytoplasm</keyword>
<dbReference type="InterPro" id="IPR014936">
    <property type="entry name" value="Axin_b-cat-bd"/>
</dbReference>
<evidence type="ECO:0000256" key="4">
    <source>
        <dbReference type="PROSITE-ProRule" id="PRU00069"/>
    </source>
</evidence>
<dbReference type="GO" id="GO:0090090">
    <property type="term" value="P:negative regulation of canonical Wnt signaling pathway"/>
    <property type="evidence" value="ECO:0007669"/>
    <property type="project" value="InterPro"/>
</dbReference>
<dbReference type="eggNOG" id="KOG3589">
    <property type="taxonomic scope" value="Eukaryota"/>
</dbReference>
<evidence type="ECO:0000259" key="8">
    <source>
        <dbReference type="PROSITE" id="PS50841"/>
    </source>
</evidence>
<dbReference type="GO" id="GO:0008013">
    <property type="term" value="F:beta-catenin binding"/>
    <property type="evidence" value="ECO:0007669"/>
    <property type="project" value="TreeGrafter"/>
</dbReference>
<name>H3A3K4_LATCH</name>
<dbReference type="GO" id="GO:0032436">
    <property type="term" value="P:positive regulation of proteasomal ubiquitin-dependent protein catabolic process"/>
    <property type="evidence" value="ECO:0007669"/>
    <property type="project" value="TreeGrafter"/>
</dbReference>
<feature type="region of interest" description="Disordered" evidence="6">
    <location>
        <begin position="379"/>
        <end position="399"/>
    </location>
</feature>
<dbReference type="InterPro" id="IPR024066">
    <property type="entry name" value="RGS_subdom1/3"/>
</dbReference>
<keyword evidence="10" id="KW-1185">Reference proteome</keyword>
<dbReference type="Proteomes" id="UP000008672">
    <property type="component" value="Unassembled WGS sequence"/>
</dbReference>
<dbReference type="InParanoid" id="H3A3K4"/>
<dbReference type="Gene3D" id="1.10.196.10">
    <property type="match status" value="1"/>
</dbReference>
<dbReference type="GO" id="GO:0005886">
    <property type="term" value="C:plasma membrane"/>
    <property type="evidence" value="ECO:0007669"/>
    <property type="project" value="TreeGrafter"/>
</dbReference>
<feature type="compositionally biased region" description="Polar residues" evidence="6">
    <location>
        <begin position="224"/>
        <end position="240"/>
    </location>
</feature>
<evidence type="ECO:0000256" key="6">
    <source>
        <dbReference type="SAM" id="MobiDB-lite"/>
    </source>
</evidence>
<dbReference type="GO" id="GO:0070411">
    <property type="term" value="F:I-SMAD binding"/>
    <property type="evidence" value="ECO:0007669"/>
    <property type="project" value="TreeGrafter"/>
</dbReference>
<proteinExistence type="predicted"/>
<feature type="region of interest" description="Disordered" evidence="6">
    <location>
        <begin position="206"/>
        <end position="240"/>
    </location>
</feature>
<dbReference type="GO" id="GO:0005634">
    <property type="term" value="C:nucleus"/>
    <property type="evidence" value="ECO:0007669"/>
    <property type="project" value="TreeGrafter"/>
</dbReference>
<evidence type="ECO:0000256" key="2">
    <source>
        <dbReference type="ARBA" id="ARBA00022490"/>
    </source>
</evidence>
<dbReference type="GeneTree" id="ENSGT00940000157338"/>
<dbReference type="GO" id="GO:0016055">
    <property type="term" value="P:Wnt signaling pathway"/>
    <property type="evidence" value="ECO:0007669"/>
    <property type="project" value="UniProtKB-KW"/>
</dbReference>
<feature type="region of interest" description="Disordered" evidence="6">
    <location>
        <begin position="543"/>
        <end position="572"/>
    </location>
</feature>
<dbReference type="OMA" id="HIPHCPL"/>
<dbReference type="InterPro" id="IPR001158">
    <property type="entry name" value="DIX"/>
</dbReference>
<dbReference type="GO" id="GO:0030877">
    <property type="term" value="C:beta-catenin destruction complex"/>
    <property type="evidence" value="ECO:0007669"/>
    <property type="project" value="TreeGrafter"/>
</dbReference>
<dbReference type="EMBL" id="AFYH01247354">
    <property type="status" value="NOT_ANNOTATED_CDS"/>
    <property type="molecule type" value="Genomic_DNA"/>
</dbReference>
<dbReference type="GO" id="GO:0070602">
    <property type="term" value="P:regulation of centromeric sister chromatid cohesion"/>
    <property type="evidence" value="ECO:0007669"/>
    <property type="project" value="TreeGrafter"/>
</dbReference>
<feature type="compositionally biased region" description="Basic residues" evidence="6">
    <location>
        <begin position="206"/>
        <end position="219"/>
    </location>
</feature>
<dbReference type="InterPro" id="IPR016137">
    <property type="entry name" value="RGS"/>
</dbReference>